<name>A0A4P7B980_9BURK</name>
<dbReference type="GO" id="GO:0007165">
    <property type="term" value="P:signal transduction"/>
    <property type="evidence" value="ECO:0007669"/>
    <property type="project" value="InterPro"/>
</dbReference>
<proteinExistence type="predicted"/>
<organism evidence="1 4">
    <name type="scientific">Pseudoduganella plicata</name>
    <dbReference type="NCBI Taxonomy" id="321984"/>
    <lineage>
        <taxon>Bacteria</taxon>
        <taxon>Pseudomonadati</taxon>
        <taxon>Pseudomonadota</taxon>
        <taxon>Betaproteobacteria</taxon>
        <taxon>Burkholderiales</taxon>
        <taxon>Oxalobacteraceae</taxon>
        <taxon>Telluria group</taxon>
        <taxon>Pseudoduganella</taxon>
    </lineage>
</organism>
<sequence>MLVPVADLARRVETGPPTVDSAARRVLVLRADGRSIGLPAAAVARLHHDDDPNEVFQPGVQVPDSGTAVGILEAARLVAPGLCVARRTPIPRRSWFLR</sequence>
<dbReference type="Proteomes" id="UP000294359">
    <property type="component" value="Chromosome"/>
</dbReference>
<protein>
    <recommendedName>
        <fullName evidence="5">CheW-like domain-containing protein</fullName>
    </recommendedName>
</protein>
<dbReference type="InterPro" id="IPR036061">
    <property type="entry name" value="CheW-like_dom_sf"/>
</dbReference>
<dbReference type="Proteomes" id="UP000619512">
    <property type="component" value="Unassembled WGS sequence"/>
</dbReference>
<dbReference type="RefSeq" id="WP_134383206.1">
    <property type="nucleotide sequence ID" value="NZ_BMWW01000014.1"/>
</dbReference>
<dbReference type="EMBL" id="CP038026">
    <property type="protein sequence ID" value="QBQ35056.1"/>
    <property type="molecule type" value="Genomic_DNA"/>
</dbReference>
<evidence type="ECO:0000313" key="4">
    <source>
        <dbReference type="Proteomes" id="UP000619512"/>
    </source>
</evidence>
<accession>A0A4P7B980</accession>
<reference evidence="1" key="1">
    <citation type="journal article" date="2014" name="Int. J. Syst. Evol. Microbiol.">
        <title>Complete genome sequence of Corynebacterium casei LMG S-19264T (=DSM 44701T), isolated from a smear-ripened cheese.</title>
        <authorList>
            <consortium name="US DOE Joint Genome Institute (JGI-PGF)"/>
            <person name="Walter F."/>
            <person name="Albersmeier A."/>
            <person name="Kalinowski J."/>
            <person name="Ruckert C."/>
        </authorList>
    </citation>
    <scope>NUCLEOTIDE SEQUENCE</scope>
    <source>
        <strain evidence="1">KCTC 12344</strain>
    </source>
</reference>
<keyword evidence="3" id="KW-1185">Reference proteome</keyword>
<evidence type="ECO:0000313" key="1">
    <source>
        <dbReference type="EMBL" id="GGZ09889.1"/>
    </source>
</evidence>
<evidence type="ECO:0000313" key="2">
    <source>
        <dbReference type="EMBL" id="QBQ35056.1"/>
    </source>
</evidence>
<dbReference type="OrthoDB" id="8746589at2"/>
<dbReference type="EMBL" id="BMWW01000014">
    <property type="protein sequence ID" value="GGZ09889.1"/>
    <property type="molecule type" value="Genomic_DNA"/>
</dbReference>
<dbReference type="GO" id="GO:0006935">
    <property type="term" value="P:chemotaxis"/>
    <property type="evidence" value="ECO:0007669"/>
    <property type="project" value="InterPro"/>
</dbReference>
<reference evidence="2 3" key="2">
    <citation type="submission" date="2019-03" db="EMBL/GenBank/DDBJ databases">
        <title>Draft Genome Sequences of Six Type Strains of the Genus Massilia.</title>
        <authorList>
            <person name="Miess H."/>
            <person name="Frediansyhah A."/>
            <person name="Gross H."/>
        </authorList>
    </citation>
    <scope>NUCLEOTIDE SEQUENCE [LARGE SCALE GENOMIC DNA]</scope>
    <source>
        <strain evidence="2 3">DSM 17505</strain>
    </source>
</reference>
<reference evidence="1" key="3">
    <citation type="submission" date="2022-12" db="EMBL/GenBank/DDBJ databases">
        <authorList>
            <person name="Sun Q."/>
            <person name="Kim S."/>
        </authorList>
    </citation>
    <scope>NUCLEOTIDE SEQUENCE</scope>
    <source>
        <strain evidence="1">KCTC 12344</strain>
    </source>
</reference>
<evidence type="ECO:0000313" key="3">
    <source>
        <dbReference type="Proteomes" id="UP000294359"/>
    </source>
</evidence>
<dbReference type="AlphaFoldDB" id="A0A4P7B980"/>
<evidence type="ECO:0008006" key="5">
    <source>
        <dbReference type="Google" id="ProtNLM"/>
    </source>
</evidence>
<dbReference type="SUPFAM" id="SSF50341">
    <property type="entry name" value="CheW-like"/>
    <property type="match status" value="1"/>
</dbReference>
<gene>
    <name evidence="2" type="ORF">E1742_01865</name>
    <name evidence="1" type="ORF">GCM10007388_49190</name>
</gene>